<evidence type="ECO:0000256" key="4">
    <source>
        <dbReference type="SAM" id="SignalP"/>
    </source>
</evidence>
<dbReference type="VEuPathDB" id="TrichDB:TRFO_11109"/>
<evidence type="ECO:0000313" key="7">
    <source>
        <dbReference type="Proteomes" id="UP000179807"/>
    </source>
</evidence>
<dbReference type="InterPro" id="IPR013766">
    <property type="entry name" value="Thioredoxin_domain"/>
</dbReference>
<reference evidence="6" key="1">
    <citation type="submission" date="2016-10" db="EMBL/GenBank/DDBJ databases">
        <authorList>
            <person name="Benchimol M."/>
            <person name="Almeida L.G."/>
            <person name="Vasconcelos A.T."/>
            <person name="Perreira-Neves A."/>
            <person name="Rosa I.A."/>
            <person name="Tasca T."/>
            <person name="Bogo M.R."/>
            <person name="de Souza W."/>
        </authorList>
    </citation>
    <scope>NUCLEOTIDE SEQUENCE [LARGE SCALE GENOMIC DNA]</scope>
    <source>
        <strain evidence="6">K</strain>
    </source>
</reference>
<dbReference type="CDD" id="cd02961">
    <property type="entry name" value="PDI_a_family"/>
    <property type="match status" value="1"/>
</dbReference>
<feature type="chain" id="PRO_5009630160" description="Thioredoxin domain-containing protein" evidence="4">
    <location>
        <begin position="17"/>
        <end position="395"/>
    </location>
</feature>
<evidence type="ECO:0000256" key="1">
    <source>
        <dbReference type="ARBA" id="ARBA00006347"/>
    </source>
</evidence>
<comment type="similarity">
    <text evidence="1">Belongs to the protein disulfide isomerase family.</text>
</comment>
<keyword evidence="7" id="KW-1185">Reference proteome</keyword>
<feature type="domain" description="Thioredoxin" evidence="5">
    <location>
        <begin position="1"/>
        <end position="125"/>
    </location>
</feature>
<accession>A0A1J4J5F5</accession>
<proteinExistence type="inferred from homology"/>
<sequence>MAMLLYLLVTLSLSECFHLNEEVFRKIVSMEDRPPIFIEIWDPWCKNCENFKGDWKRLTDSKLFAQKVVFGDLNCQEEKKLCQEISPGTEFPRFAWFDPDSTIPRPFTGPYSINELAQWVHSQVNGPLEVINDTLKFEKMKHLSLKIPLFKFTVYENDIASIQIIKAAANAVKHFQTKMILSYDREPTDPIIAHYTPDNRVILLQDTFSVNSIIHFVKIHAVRFFIPYNDFVGQYSKVEKMPVMVFAFPHNNSDIRKQAFESAKNVEPLISTSQVCCLYNPKFCRYYGIKERTPAVVILNRDKELFWIHELEGDLFKWTEDVLNGKISGSGPGVVSQPQLRNILLMFYEYRGIGGFRYYLFFLPVLLFVILILMISCVVATSPEKQETNNKAKIN</sequence>
<dbReference type="GeneID" id="94830550"/>
<keyword evidence="3" id="KW-0472">Membrane</keyword>
<dbReference type="InterPro" id="IPR051063">
    <property type="entry name" value="PDI"/>
</dbReference>
<dbReference type="Proteomes" id="UP000179807">
    <property type="component" value="Unassembled WGS sequence"/>
</dbReference>
<keyword evidence="3" id="KW-1133">Transmembrane helix</keyword>
<dbReference type="AlphaFoldDB" id="A0A1J4J5F5"/>
<dbReference type="OrthoDB" id="72053at2759"/>
<comment type="caution">
    <text evidence="6">The sequence shown here is derived from an EMBL/GenBank/DDBJ whole genome shotgun (WGS) entry which is preliminary data.</text>
</comment>
<dbReference type="GO" id="GO:0005783">
    <property type="term" value="C:endoplasmic reticulum"/>
    <property type="evidence" value="ECO:0007669"/>
    <property type="project" value="TreeGrafter"/>
</dbReference>
<evidence type="ECO:0000259" key="5">
    <source>
        <dbReference type="PROSITE" id="PS51352"/>
    </source>
</evidence>
<evidence type="ECO:0000256" key="2">
    <source>
        <dbReference type="ARBA" id="ARBA00022729"/>
    </source>
</evidence>
<dbReference type="PANTHER" id="PTHR45672:SF3">
    <property type="entry name" value="THIOREDOXIN DOMAIN-CONTAINING PROTEIN 5"/>
    <property type="match status" value="1"/>
</dbReference>
<evidence type="ECO:0000256" key="3">
    <source>
        <dbReference type="SAM" id="Phobius"/>
    </source>
</evidence>
<dbReference type="InterPro" id="IPR036249">
    <property type="entry name" value="Thioredoxin-like_sf"/>
</dbReference>
<dbReference type="RefSeq" id="XP_068347623.1">
    <property type="nucleotide sequence ID" value="XM_068495846.1"/>
</dbReference>
<keyword evidence="3" id="KW-0812">Transmembrane</keyword>
<dbReference type="GO" id="GO:0006457">
    <property type="term" value="P:protein folding"/>
    <property type="evidence" value="ECO:0007669"/>
    <property type="project" value="TreeGrafter"/>
</dbReference>
<name>A0A1J4J5F5_9EUKA</name>
<dbReference type="Gene3D" id="3.40.30.10">
    <property type="entry name" value="Glutaredoxin"/>
    <property type="match status" value="1"/>
</dbReference>
<evidence type="ECO:0000313" key="6">
    <source>
        <dbReference type="EMBL" id="OHS94486.1"/>
    </source>
</evidence>
<dbReference type="Pfam" id="PF00085">
    <property type="entry name" value="Thioredoxin"/>
    <property type="match status" value="1"/>
</dbReference>
<dbReference type="GO" id="GO:0003756">
    <property type="term" value="F:protein disulfide isomerase activity"/>
    <property type="evidence" value="ECO:0007669"/>
    <property type="project" value="TreeGrafter"/>
</dbReference>
<gene>
    <name evidence="6" type="ORF">TRFO_11109</name>
</gene>
<feature type="transmembrane region" description="Helical" evidence="3">
    <location>
        <begin position="358"/>
        <end position="381"/>
    </location>
</feature>
<keyword evidence="2 4" id="KW-0732">Signal</keyword>
<organism evidence="6 7">
    <name type="scientific">Tritrichomonas foetus</name>
    <dbReference type="NCBI Taxonomy" id="1144522"/>
    <lineage>
        <taxon>Eukaryota</taxon>
        <taxon>Metamonada</taxon>
        <taxon>Parabasalia</taxon>
        <taxon>Tritrichomonadida</taxon>
        <taxon>Tritrichomonadidae</taxon>
        <taxon>Tritrichomonas</taxon>
    </lineage>
</organism>
<dbReference type="SUPFAM" id="SSF52833">
    <property type="entry name" value="Thioredoxin-like"/>
    <property type="match status" value="1"/>
</dbReference>
<protein>
    <recommendedName>
        <fullName evidence="5">Thioredoxin domain-containing protein</fullName>
    </recommendedName>
</protein>
<dbReference type="EMBL" id="MLAK01001315">
    <property type="protein sequence ID" value="OHS94486.1"/>
    <property type="molecule type" value="Genomic_DNA"/>
</dbReference>
<dbReference type="PANTHER" id="PTHR45672">
    <property type="entry name" value="PROTEIN DISULFIDE-ISOMERASE C17H9.14C-RELATED"/>
    <property type="match status" value="1"/>
</dbReference>
<dbReference type="PROSITE" id="PS51352">
    <property type="entry name" value="THIOREDOXIN_2"/>
    <property type="match status" value="1"/>
</dbReference>
<feature type="signal peptide" evidence="4">
    <location>
        <begin position="1"/>
        <end position="16"/>
    </location>
</feature>